<dbReference type="GO" id="GO:0030674">
    <property type="term" value="F:protein-macromolecule adaptor activity"/>
    <property type="evidence" value="ECO:0007669"/>
    <property type="project" value="TreeGrafter"/>
</dbReference>
<dbReference type="PANTHER" id="PTHR37482">
    <property type="entry name" value="OUTER MEMBRANE PROTEIN ASSEMBLY FACTOR BAME"/>
    <property type="match status" value="1"/>
</dbReference>
<dbReference type="PANTHER" id="PTHR37482:SF1">
    <property type="entry name" value="OUTER MEMBRANE PROTEIN ASSEMBLY FACTOR BAME"/>
    <property type="match status" value="1"/>
</dbReference>
<organism evidence="6 7">
    <name type="scientific">Pseudoxanthobacter soli DSM 19599</name>
    <dbReference type="NCBI Taxonomy" id="1123029"/>
    <lineage>
        <taxon>Bacteria</taxon>
        <taxon>Pseudomonadati</taxon>
        <taxon>Pseudomonadota</taxon>
        <taxon>Alphaproteobacteria</taxon>
        <taxon>Hyphomicrobiales</taxon>
        <taxon>Segnochrobactraceae</taxon>
        <taxon>Pseudoxanthobacter</taxon>
    </lineage>
</organism>
<dbReference type="InterPro" id="IPR007450">
    <property type="entry name" value="BamE_dom"/>
</dbReference>
<dbReference type="GO" id="GO:0043165">
    <property type="term" value="P:Gram-negative-bacterium-type cell outer membrane assembly"/>
    <property type="evidence" value="ECO:0007669"/>
    <property type="project" value="TreeGrafter"/>
</dbReference>
<keyword evidence="3" id="KW-0998">Cell outer membrane</keyword>
<dbReference type="Proteomes" id="UP000186406">
    <property type="component" value="Unassembled WGS sequence"/>
</dbReference>
<keyword evidence="7" id="KW-1185">Reference proteome</keyword>
<dbReference type="Pfam" id="PF04355">
    <property type="entry name" value="BamE"/>
    <property type="match status" value="1"/>
</dbReference>
<reference evidence="6 7" key="1">
    <citation type="submission" date="2016-12" db="EMBL/GenBank/DDBJ databases">
        <authorList>
            <person name="Song W.-J."/>
            <person name="Kurnit D.M."/>
        </authorList>
    </citation>
    <scope>NUCLEOTIDE SEQUENCE [LARGE SCALE GENOMIC DNA]</scope>
    <source>
        <strain evidence="6 7">DSM 19599</strain>
    </source>
</reference>
<dbReference type="STRING" id="1123029.SAMN02745172_00244"/>
<feature type="compositionally biased region" description="Polar residues" evidence="4">
    <location>
        <begin position="1"/>
        <end position="17"/>
    </location>
</feature>
<sequence length="174" mass="18253">MKSALETTGSLDMSQSPHGADASRGRGLGMAGLIAAGLALALPLGGCISETYTHGYVLGQDALSQVPIGSSREQVLLALGTPSTTSTIGNEAFYYISQKTLRSVAFERPKVIDQRVIAVYFTKDGTVESIADYGLKDGKVFDFIAKKTHTGGADYGFIGQIFKGATQVGPSLNK</sequence>
<accession>A0A1M7Z5T3</accession>
<dbReference type="AlphaFoldDB" id="A0A1M7Z5T3"/>
<evidence type="ECO:0000256" key="2">
    <source>
        <dbReference type="ARBA" id="ARBA00023136"/>
    </source>
</evidence>
<evidence type="ECO:0000313" key="7">
    <source>
        <dbReference type="Proteomes" id="UP000186406"/>
    </source>
</evidence>
<dbReference type="InterPro" id="IPR026592">
    <property type="entry name" value="BamE"/>
</dbReference>
<dbReference type="InterPro" id="IPR037873">
    <property type="entry name" value="BamE-like"/>
</dbReference>
<gene>
    <name evidence="6" type="ORF">SAMN02745172_00244</name>
</gene>
<evidence type="ECO:0000259" key="5">
    <source>
        <dbReference type="Pfam" id="PF04355"/>
    </source>
</evidence>
<evidence type="ECO:0000313" key="6">
    <source>
        <dbReference type="EMBL" id="SHO60293.1"/>
    </source>
</evidence>
<feature type="region of interest" description="Disordered" evidence="4">
    <location>
        <begin position="1"/>
        <end position="23"/>
    </location>
</feature>
<evidence type="ECO:0000256" key="3">
    <source>
        <dbReference type="ARBA" id="ARBA00023237"/>
    </source>
</evidence>
<proteinExistence type="predicted"/>
<dbReference type="GO" id="GO:1990063">
    <property type="term" value="C:Bam protein complex"/>
    <property type="evidence" value="ECO:0007669"/>
    <property type="project" value="TreeGrafter"/>
</dbReference>
<evidence type="ECO:0000256" key="1">
    <source>
        <dbReference type="ARBA" id="ARBA00022729"/>
    </source>
</evidence>
<feature type="domain" description="Outer membrane protein assembly factor BamE" evidence="5">
    <location>
        <begin position="55"/>
        <end position="130"/>
    </location>
</feature>
<evidence type="ECO:0000256" key="4">
    <source>
        <dbReference type="SAM" id="MobiDB-lite"/>
    </source>
</evidence>
<dbReference type="GO" id="GO:0051205">
    <property type="term" value="P:protein insertion into membrane"/>
    <property type="evidence" value="ECO:0007669"/>
    <property type="project" value="TreeGrafter"/>
</dbReference>
<protein>
    <submittedName>
        <fullName evidence="6">Beta-barrel assembly machine subunit BamE</fullName>
    </submittedName>
</protein>
<keyword evidence="2" id="KW-0472">Membrane</keyword>
<name>A0A1M7Z5T3_9HYPH</name>
<dbReference type="Gene3D" id="3.30.1450.10">
    <property type="match status" value="1"/>
</dbReference>
<keyword evidence="1" id="KW-0732">Signal</keyword>
<dbReference type="EMBL" id="FRXO01000001">
    <property type="protein sequence ID" value="SHO60293.1"/>
    <property type="molecule type" value="Genomic_DNA"/>
</dbReference>